<feature type="region of interest" description="Disordered" evidence="1">
    <location>
        <begin position="426"/>
        <end position="469"/>
    </location>
</feature>
<keyword evidence="2" id="KW-0812">Transmembrane</keyword>
<dbReference type="InterPro" id="IPR056682">
    <property type="entry name" value="DUF7780"/>
</dbReference>
<name>A0ABD1YCU0_9MARC</name>
<protein>
    <recommendedName>
        <fullName evidence="3">DUF7780 domain-containing protein</fullName>
    </recommendedName>
</protein>
<evidence type="ECO:0000256" key="1">
    <source>
        <dbReference type="SAM" id="MobiDB-lite"/>
    </source>
</evidence>
<feature type="transmembrane region" description="Helical" evidence="2">
    <location>
        <begin position="107"/>
        <end position="127"/>
    </location>
</feature>
<keyword evidence="2" id="KW-0472">Membrane</keyword>
<sequence>MRSSTRGEDVYFEFDGLSTASLNSHLTWSEAPHQSLHVRCHRSLSSTVTRGKRGGELRYNMRALVCAEAIFFKLWRSASMHLIRSLDDHLPGGGNEKYARKRLVQHVHNTISLCVATLMVTIFLFLLCTLDPSWTALDQSWLGTTRTTSFRTSSKRILQSTSTPVLSSSESVTVKSLHGLGVTFRIGSRSMNELIVAHLEESTTHDELRLFLRTLHRSGATAKADVVLLFPSPLSSNSMVDVIQEEERSWWGMMLELQPTASPHSSKEPTKESLRRALQQQEKVAPFQILFPESNCSISRFHAGAFWKAREEGKPRGDSFWGSSTPQSEEMLVAVDWGDWGSLVGFEMQDLDSDEALKGFIKEPGARLRRWISYQMLLGMVKSKFQHVLLAAVGEVLIIGDVLSATRKRTFDLLLFQEDQSLKELHSSHSTTPIETGLEPLRSNHSELSGDRGTESIDQKATSSNESSSRRMQIIEEVYGKEKWRLLEEEEKKKAVLGTGLIMGHIKPMRSLQSIMATEIVGVASLVRKSRESFHDRPLLNYLVYKSNVLNRRLTDKLHITQNLDSSIHSLPASKQRRVFFKDTGGRYAALQGLKDELLDSEIYRNIIKNISDDICHSPADSKFYPNCGRSLNTNY</sequence>
<feature type="compositionally biased region" description="Basic and acidic residues" evidence="1">
    <location>
        <begin position="442"/>
        <end position="458"/>
    </location>
</feature>
<evidence type="ECO:0000256" key="2">
    <source>
        <dbReference type="SAM" id="Phobius"/>
    </source>
</evidence>
<keyword evidence="5" id="KW-1185">Reference proteome</keyword>
<feature type="compositionally biased region" description="Polar residues" evidence="1">
    <location>
        <begin position="459"/>
        <end position="469"/>
    </location>
</feature>
<dbReference type="EMBL" id="JBHFFA010000006">
    <property type="protein sequence ID" value="KAL2623284.1"/>
    <property type="molecule type" value="Genomic_DNA"/>
</dbReference>
<comment type="caution">
    <text evidence="4">The sequence shown here is derived from an EMBL/GenBank/DDBJ whole genome shotgun (WGS) entry which is preliminary data.</text>
</comment>
<feature type="domain" description="DUF7780" evidence="3">
    <location>
        <begin position="176"/>
        <end position="423"/>
    </location>
</feature>
<dbReference type="Proteomes" id="UP001605036">
    <property type="component" value="Unassembled WGS sequence"/>
</dbReference>
<evidence type="ECO:0000313" key="4">
    <source>
        <dbReference type="EMBL" id="KAL2623284.1"/>
    </source>
</evidence>
<reference evidence="4 5" key="1">
    <citation type="submission" date="2024-09" db="EMBL/GenBank/DDBJ databases">
        <title>Chromosome-scale assembly of Riccia fluitans.</title>
        <authorList>
            <person name="Paukszto L."/>
            <person name="Sawicki J."/>
            <person name="Karawczyk K."/>
            <person name="Piernik-Szablinska J."/>
            <person name="Szczecinska M."/>
            <person name="Mazdziarz M."/>
        </authorList>
    </citation>
    <scope>NUCLEOTIDE SEQUENCE [LARGE SCALE GENOMIC DNA]</scope>
    <source>
        <strain evidence="4">Rf_01</strain>
        <tissue evidence="4">Aerial parts of the thallus</tissue>
    </source>
</reference>
<evidence type="ECO:0000313" key="5">
    <source>
        <dbReference type="Proteomes" id="UP001605036"/>
    </source>
</evidence>
<evidence type="ECO:0000259" key="3">
    <source>
        <dbReference type="Pfam" id="PF25002"/>
    </source>
</evidence>
<dbReference type="PANTHER" id="PTHR34960:SF1">
    <property type="entry name" value="EMB|CAB68146.1-RELATED"/>
    <property type="match status" value="1"/>
</dbReference>
<organism evidence="4 5">
    <name type="scientific">Riccia fluitans</name>
    <dbReference type="NCBI Taxonomy" id="41844"/>
    <lineage>
        <taxon>Eukaryota</taxon>
        <taxon>Viridiplantae</taxon>
        <taxon>Streptophyta</taxon>
        <taxon>Embryophyta</taxon>
        <taxon>Marchantiophyta</taxon>
        <taxon>Marchantiopsida</taxon>
        <taxon>Marchantiidae</taxon>
        <taxon>Marchantiales</taxon>
        <taxon>Ricciaceae</taxon>
        <taxon>Riccia</taxon>
    </lineage>
</organism>
<accession>A0ABD1YCU0</accession>
<dbReference type="Pfam" id="PF25002">
    <property type="entry name" value="DUF7780"/>
    <property type="match status" value="1"/>
</dbReference>
<proteinExistence type="predicted"/>
<keyword evidence="2" id="KW-1133">Transmembrane helix</keyword>
<dbReference type="PANTHER" id="PTHR34960">
    <property type="entry name" value="EMB|CAB68146.1-RELATED"/>
    <property type="match status" value="1"/>
</dbReference>
<dbReference type="AlphaFoldDB" id="A0ABD1YCU0"/>
<gene>
    <name evidence="4" type="ORF">R1flu_003489</name>
</gene>